<organism evidence="1 2">
    <name type="scientific">Ascaris lumbricoides</name>
    <name type="common">Giant roundworm</name>
    <dbReference type="NCBI Taxonomy" id="6252"/>
    <lineage>
        <taxon>Eukaryota</taxon>
        <taxon>Metazoa</taxon>
        <taxon>Ecdysozoa</taxon>
        <taxon>Nematoda</taxon>
        <taxon>Chromadorea</taxon>
        <taxon>Rhabditida</taxon>
        <taxon>Spirurina</taxon>
        <taxon>Ascaridomorpha</taxon>
        <taxon>Ascaridoidea</taxon>
        <taxon>Ascarididae</taxon>
        <taxon>Ascaris</taxon>
    </lineage>
</organism>
<accession>A0A0M3IX91</accession>
<evidence type="ECO:0000313" key="1">
    <source>
        <dbReference type="Proteomes" id="UP000036681"/>
    </source>
</evidence>
<proteinExistence type="predicted"/>
<name>A0A0M3IX91_ASCLU</name>
<protein>
    <submittedName>
        <fullName evidence="2">Uncharacterized protein</fullName>
    </submittedName>
</protein>
<dbReference type="Proteomes" id="UP000036681">
    <property type="component" value="Unplaced"/>
</dbReference>
<dbReference type="WBParaSite" id="ALUE_0002336901-mRNA-1">
    <property type="protein sequence ID" value="ALUE_0002336901-mRNA-1"/>
    <property type="gene ID" value="ALUE_0002336901"/>
</dbReference>
<keyword evidence="1" id="KW-1185">Reference proteome</keyword>
<evidence type="ECO:0000313" key="2">
    <source>
        <dbReference type="WBParaSite" id="ALUE_0002336901-mRNA-1"/>
    </source>
</evidence>
<sequence length="111" mass="13062">MIDYPVERLRTLVLRMGRRTTWVHPYTYCVSQCSDFWGRQEVGYTSAWRVDEKKMFVVEDLANLARPGGDPRKDLLNSRCTGNQMIQSCRRMPQLCELIMARQKVFAKNSR</sequence>
<dbReference type="AlphaFoldDB" id="A0A0M3IX91"/>
<reference evidence="2" key="1">
    <citation type="submission" date="2017-02" db="UniProtKB">
        <authorList>
            <consortium name="WormBaseParasite"/>
        </authorList>
    </citation>
    <scope>IDENTIFICATION</scope>
</reference>